<organism evidence="2 3">
    <name type="scientific">Bacillus xiapuensis</name>
    <dbReference type="NCBI Taxonomy" id="2014075"/>
    <lineage>
        <taxon>Bacteria</taxon>
        <taxon>Bacillati</taxon>
        <taxon>Bacillota</taxon>
        <taxon>Bacilli</taxon>
        <taxon>Bacillales</taxon>
        <taxon>Bacillaceae</taxon>
        <taxon>Bacillus</taxon>
    </lineage>
</organism>
<keyword evidence="3" id="KW-1185">Reference proteome</keyword>
<evidence type="ECO:0000256" key="1">
    <source>
        <dbReference type="SAM" id="Phobius"/>
    </source>
</evidence>
<accession>A0ABU6N9T8</accession>
<keyword evidence="1" id="KW-1133">Transmembrane helix</keyword>
<protein>
    <recommendedName>
        <fullName evidence="4">Class C sortase</fullName>
    </recommendedName>
</protein>
<name>A0ABU6N9T8_9BACI</name>
<gene>
    <name evidence="2" type="ORF">P4447_07220</name>
</gene>
<reference evidence="2 3" key="1">
    <citation type="submission" date="2023-03" db="EMBL/GenBank/DDBJ databases">
        <title>Bacillus Genome Sequencing.</title>
        <authorList>
            <person name="Dunlap C."/>
        </authorList>
    </citation>
    <scope>NUCLEOTIDE SEQUENCE [LARGE SCALE GENOMIC DNA]</scope>
    <source>
        <strain evidence="2 3">B-14544</strain>
    </source>
</reference>
<feature type="transmembrane region" description="Helical" evidence="1">
    <location>
        <begin position="12"/>
        <end position="31"/>
    </location>
</feature>
<evidence type="ECO:0008006" key="4">
    <source>
        <dbReference type="Google" id="ProtNLM"/>
    </source>
</evidence>
<evidence type="ECO:0000313" key="3">
    <source>
        <dbReference type="Proteomes" id="UP001330749"/>
    </source>
</evidence>
<keyword evidence="1" id="KW-0812">Transmembrane</keyword>
<dbReference type="EMBL" id="JARMQG010000084">
    <property type="protein sequence ID" value="MED3562241.1"/>
    <property type="molecule type" value="Genomic_DNA"/>
</dbReference>
<keyword evidence="1" id="KW-0472">Membrane</keyword>
<dbReference type="RefSeq" id="WP_327967142.1">
    <property type="nucleotide sequence ID" value="NZ_JARMQG010000084.1"/>
</dbReference>
<sequence>MSKKTKDKIAEYSVYIGIFLIIAFVLFRPIVVNWYKEIKTDNETITNKEMQQFHDWNKKQEQTKWENQDSSQ</sequence>
<evidence type="ECO:0000313" key="2">
    <source>
        <dbReference type="EMBL" id="MED3562241.1"/>
    </source>
</evidence>
<comment type="caution">
    <text evidence="2">The sequence shown here is derived from an EMBL/GenBank/DDBJ whole genome shotgun (WGS) entry which is preliminary data.</text>
</comment>
<dbReference type="Proteomes" id="UP001330749">
    <property type="component" value="Unassembled WGS sequence"/>
</dbReference>
<proteinExistence type="predicted"/>